<dbReference type="RefSeq" id="WP_154322948.1">
    <property type="nucleotide sequence ID" value="NZ_CP045695.1"/>
</dbReference>
<dbReference type="PIRSF" id="PIRSF003073">
    <property type="entry name" value="DNAC_TnpB_IstB"/>
    <property type="match status" value="1"/>
</dbReference>
<dbReference type="PRINTS" id="PR00051">
    <property type="entry name" value="DNAA"/>
</dbReference>
<dbReference type="NCBIfam" id="NF038214">
    <property type="entry name" value="IS21_help_AAA"/>
    <property type="match status" value="1"/>
</dbReference>
<dbReference type="PANTHER" id="PTHR30050">
    <property type="entry name" value="CHROMOSOMAL REPLICATION INITIATOR PROTEIN DNAA"/>
    <property type="match status" value="1"/>
</dbReference>
<evidence type="ECO:0000256" key="3">
    <source>
        <dbReference type="ARBA" id="ARBA00022840"/>
    </source>
</evidence>
<evidence type="ECO:0000259" key="4">
    <source>
        <dbReference type="SMART" id="SM00382"/>
    </source>
</evidence>
<comment type="caution">
    <text evidence="5">The sequence shown here is derived from an EMBL/GenBank/DDBJ whole genome shotgun (WGS) entry which is preliminary data.</text>
</comment>
<proteinExistence type="inferred from homology"/>
<dbReference type="Proteomes" id="UP000462363">
    <property type="component" value="Unassembled WGS sequence"/>
</dbReference>
<comment type="similarity">
    <text evidence="1">Belongs to the IS21/IS1162 putative ATP-binding protein family.</text>
</comment>
<dbReference type="Pfam" id="PF01695">
    <property type="entry name" value="IstB_IS21"/>
    <property type="match status" value="1"/>
</dbReference>
<dbReference type="PANTHER" id="PTHR30050:SF4">
    <property type="entry name" value="ATP-BINDING PROTEIN RV3427C IN INSERTION SEQUENCE-RELATED"/>
    <property type="match status" value="1"/>
</dbReference>
<dbReference type="InterPro" id="IPR003593">
    <property type="entry name" value="AAA+_ATPase"/>
</dbReference>
<dbReference type="CDD" id="cd00009">
    <property type="entry name" value="AAA"/>
    <property type="match status" value="1"/>
</dbReference>
<sequence>MNTLINESIDFYAKLLKVPTFRNYEEIVRQLDKKAGYGDFLLEVMKNEYDARQAATRNRAVKAAKFPYLKTYDELDLSRFEHIDEAYMNELATCDFIKQRKNIVMIGNPGTGKTHLSIALGINACKLGMKVRFFTAANLANSLIEAQDNKSLMRLEKQLEKADLLIIDELSYLTFNLHQSELLFKIISDRAERQSVIVSTNLKFSDWTSMFENKTMVAALVGRLTFMSHVLNMNSDNPYRDEHAAVIDKGRKGAKKNV</sequence>
<dbReference type="InterPro" id="IPR028350">
    <property type="entry name" value="DNAC/IstB-like"/>
</dbReference>
<protein>
    <submittedName>
        <fullName evidence="5">AAA family ATPase</fullName>
    </submittedName>
</protein>
<dbReference type="GO" id="GO:0005524">
    <property type="term" value="F:ATP binding"/>
    <property type="evidence" value="ECO:0007669"/>
    <property type="project" value="UniProtKB-KW"/>
</dbReference>
<accession>A0A844FDT6</accession>
<dbReference type="InterPro" id="IPR002611">
    <property type="entry name" value="IstB_ATP-bd"/>
</dbReference>
<dbReference type="SUPFAM" id="SSF52540">
    <property type="entry name" value="P-loop containing nucleoside triphosphate hydrolases"/>
    <property type="match status" value="1"/>
</dbReference>
<keyword evidence="3" id="KW-0067">ATP-binding</keyword>
<dbReference type="AlphaFoldDB" id="A0A844FDT6"/>
<dbReference type="InterPro" id="IPR020591">
    <property type="entry name" value="Chromosome_initiator_DnaA-like"/>
</dbReference>
<dbReference type="InterPro" id="IPR047661">
    <property type="entry name" value="IstB"/>
</dbReference>
<evidence type="ECO:0000313" key="5">
    <source>
        <dbReference type="EMBL" id="MSS42084.1"/>
    </source>
</evidence>
<organism evidence="5 6">
    <name type="scientific">Clostridium scindens (strain JCM 10418 / VPI 12708)</name>
    <dbReference type="NCBI Taxonomy" id="29347"/>
    <lineage>
        <taxon>Bacteria</taxon>
        <taxon>Bacillati</taxon>
        <taxon>Bacillota</taxon>
        <taxon>Clostridia</taxon>
        <taxon>Lachnospirales</taxon>
        <taxon>Lachnospiraceae</taxon>
    </lineage>
</organism>
<dbReference type="SMART" id="SM00382">
    <property type="entry name" value="AAA"/>
    <property type="match status" value="1"/>
</dbReference>
<feature type="domain" description="AAA+ ATPase" evidence="4">
    <location>
        <begin position="99"/>
        <end position="234"/>
    </location>
</feature>
<evidence type="ECO:0000313" key="6">
    <source>
        <dbReference type="Proteomes" id="UP000462363"/>
    </source>
</evidence>
<dbReference type="EMBL" id="VUMB01000086">
    <property type="protein sequence ID" value="MSS42084.1"/>
    <property type="molecule type" value="Genomic_DNA"/>
</dbReference>
<dbReference type="GO" id="GO:0006260">
    <property type="term" value="P:DNA replication"/>
    <property type="evidence" value="ECO:0007669"/>
    <property type="project" value="TreeGrafter"/>
</dbReference>
<evidence type="ECO:0000256" key="2">
    <source>
        <dbReference type="ARBA" id="ARBA00022741"/>
    </source>
</evidence>
<dbReference type="InterPro" id="IPR027417">
    <property type="entry name" value="P-loop_NTPase"/>
</dbReference>
<gene>
    <name evidence="5" type="ORF">FYJ37_17750</name>
</gene>
<dbReference type="Gene3D" id="3.40.50.300">
    <property type="entry name" value="P-loop containing nucleotide triphosphate hydrolases"/>
    <property type="match status" value="1"/>
</dbReference>
<reference evidence="5 6" key="1">
    <citation type="submission" date="2019-08" db="EMBL/GenBank/DDBJ databases">
        <title>In-depth cultivation of the pig gut microbiome towards novel bacterial diversity and tailored functional studies.</title>
        <authorList>
            <person name="Wylensek D."/>
            <person name="Hitch T.C.A."/>
            <person name="Clavel T."/>
        </authorList>
    </citation>
    <scope>NUCLEOTIDE SEQUENCE [LARGE SCALE GENOMIC DNA]</scope>
    <source>
        <strain evidence="5 6">BL-389-WT-3D</strain>
    </source>
</reference>
<keyword evidence="2" id="KW-0547">Nucleotide-binding</keyword>
<evidence type="ECO:0000256" key="1">
    <source>
        <dbReference type="ARBA" id="ARBA00008059"/>
    </source>
</evidence>
<name>A0A844FDT6_CLOSV</name>